<sequence>MLVAQGVVDKQPCVQLSATKFIPESAWADLKSHEREFLRCYCAGASAHKAVLVGRSAGRATNMWVIPHDDEIVELAQRDGNPPPKLQWPEGVVYRHMTVPERDVVVYEPLDTAGGGAKLRITKAARTAVDIARLHGVPDAVAAMDGGFRGQSPVGEEMWREELSATIAGLRGKKGIGAAKEALELCSPLSESAFESYFRALLALRGIQVQEQMWIGRKYRVDFLWGKLIIEIDGYVKFEDKPHAEVLSQMRRENWLKEQGYEIIRLFPFEILRDAEGCIRRVLAKKAIADARGPVRVPATRHRP</sequence>
<evidence type="ECO:0000313" key="2">
    <source>
        <dbReference type="EMBL" id="WCZ39693.1"/>
    </source>
</evidence>
<dbReference type="EMBL" id="CP063194">
    <property type="protein sequence ID" value="WCZ39693.1"/>
    <property type="molecule type" value="Genomic_DNA"/>
</dbReference>
<name>A0ABY7UQ82_9CORY</name>
<evidence type="ECO:0000259" key="1">
    <source>
        <dbReference type="Pfam" id="PF04480"/>
    </source>
</evidence>
<evidence type="ECO:0000313" key="3">
    <source>
        <dbReference type="Proteomes" id="UP001218071"/>
    </source>
</evidence>
<accession>A0ABY7UQ82</accession>
<dbReference type="InterPro" id="IPR007569">
    <property type="entry name" value="DUF559"/>
</dbReference>
<dbReference type="Pfam" id="PF04480">
    <property type="entry name" value="DUF559"/>
    <property type="match status" value="1"/>
</dbReference>
<gene>
    <name evidence="2" type="ORF">CJEDD_10615</name>
</gene>
<dbReference type="SUPFAM" id="SSF52980">
    <property type="entry name" value="Restriction endonuclease-like"/>
    <property type="match status" value="1"/>
</dbReference>
<proteinExistence type="predicted"/>
<dbReference type="Proteomes" id="UP001218071">
    <property type="component" value="Chromosome"/>
</dbReference>
<keyword evidence="3" id="KW-1185">Reference proteome</keyword>
<protein>
    <recommendedName>
        <fullName evidence="1">DUF559 domain-containing protein</fullName>
    </recommendedName>
</protein>
<feature type="domain" description="DUF559" evidence="1">
    <location>
        <begin position="203"/>
        <end position="284"/>
    </location>
</feature>
<organism evidence="2 3">
    <name type="scientific">Corynebacterium jeddahense</name>
    <dbReference type="NCBI Taxonomy" id="1414719"/>
    <lineage>
        <taxon>Bacteria</taxon>
        <taxon>Bacillati</taxon>
        <taxon>Actinomycetota</taxon>
        <taxon>Actinomycetes</taxon>
        <taxon>Mycobacteriales</taxon>
        <taxon>Corynebacteriaceae</taxon>
        <taxon>Corynebacterium</taxon>
    </lineage>
</organism>
<dbReference type="InterPro" id="IPR011335">
    <property type="entry name" value="Restrct_endonuc-II-like"/>
</dbReference>
<dbReference type="Gene3D" id="3.40.960.10">
    <property type="entry name" value="VSR Endonuclease"/>
    <property type="match status" value="1"/>
</dbReference>
<reference evidence="2 3" key="1">
    <citation type="submission" date="2020-10" db="EMBL/GenBank/DDBJ databases">
        <title>Complete genome sequence of Corynebacterium jeddahense DSM 45997, type strain of Corynebacterium jeddahense.</title>
        <authorList>
            <person name="Busche T."/>
            <person name="Kalinowski J."/>
            <person name="Ruckert C."/>
        </authorList>
    </citation>
    <scope>NUCLEOTIDE SEQUENCE [LARGE SCALE GENOMIC DNA]</scope>
    <source>
        <strain evidence="2 3">DSM 45997</strain>
    </source>
</reference>